<keyword evidence="10" id="KW-0862">Zinc</keyword>
<evidence type="ECO:0000313" key="14">
    <source>
        <dbReference type="EMBL" id="RKO93416.1"/>
    </source>
</evidence>
<evidence type="ECO:0000256" key="3">
    <source>
        <dbReference type="ARBA" id="ARBA00007823"/>
    </source>
</evidence>
<dbReference type="GO" id="GO:0046872">
    <property type="term" value="F:metal ion binding"/>
    <property type="evidence" value="ECO:0007669"/>
    <property type="project" value="UniProtKB-KW"/>
</dbReference>
<sequence length="745" mass="81711">MKYYLQLLTTDSGDTTPAVVLHFDSQRYLFNCGEGTQRFCQEHTVRLAKVRNIFLTRVAWNCVGGLPGMMLTLADAGTKSLKIHGPNNLTHFLAATRHFVYRRALSVDTHEFHREGGEYQDENLVIRPVLLFPDWAPPQPAPDSSRTSSKRGSPEGEGGEHARKLIARMFPSSAEASVKASSAPESAPIASDVFFMSRGEIGRLGGEALPETVNTGVSLCYICKGPEAPGKFDPVAAKALGVTPGVDFGRLTRRESITTPGGTVVHPDQCIGKARPGAVFLIVDCPSPAYIPAMLASESFAPLFENAGGQVACIVHMCGPGVLEDPRYAEWACKSSPSRSTPTSPKSNCLQVNIDHYRWIRSAKLFYFSPRPRRRPAVPNIPKKFALAQPLLSFQLEPSLKLDSSECPKPFDSKRCERKIQSFLAVAGPIKDQIAKGAADRMQDVVDDDVVVVPLGTGSAIPGKYRNVSSTYVSLPRGSLLFDAGEGTLGQLLRHFGPTGTQAVLASLKLICVSHLHADHHLGVVRVLKAWRDVRADRQIIHLVGPARFAVWLREYAGCEDFGLEHVRFIDCAEFLWCGENCKEDNERFQSLDLSSFSAVQVFHCPWAYAFVLETNCKQKVVFSGDCRPSKDLQIAGRGATILIHEATLEDDMQAEAIEKRHCTTSEALEVARGMEAKTVLLTHFSQRYPKVPTLPAQSDAMPIGVAFDLMRLKVSEAWRLPKIAEGLHAMFNDRSAAVESEAGK</sequence>
<dbReference type="Pfam" id="PF13691">
    <property type="entry name" value="Lactamase_B_4"/>
    <property type="match status" value="1"/>
</dbReference>
<comment type="catalytic activity">
    <reaction evidence="1">
        <text>Endonucleolytic cleavage of RNA, removing extra 3' nucleotides from tRNA precursor, generating 3' termini of tRNAs. A 3'-hydroxy group is left at the tRNA terminus and a 5'-phosphoryl group is left at the trailer molecule.</text>
        <dbReference type="EC" id="3.1.26.11"/>
    </reaction>
</comment>
<dbReference type="GO" id="GO:0042781">
    <property type="term" value="F:3'-tRNA processing endoribonuclease activity"/>
    <property type="evidence" value="ECO:0007669"/>
    <property type="project" value="UniProtKB-EC"/>
</dbReference>
<dbReference type="SUPFAM" id="SSF56281">
    <property type="entry name" value="Metallo-hydrolase/oxidoreductase"/>
    <property type="match status" value="2"/>
</dbReference>
<feature type="domain" description="Metallo-beta-lactamase" evidence="12">
    <location>
        <begin position="480"/>
        <end position="685"/>
    </location>
</feature>
<keyword evidence="5" id="KW-0819">tRNA processing</keyword>
<dbReference type="GO" id="GO:0005739">
    <property type="term" value="C:mitochondrion"/>
    <property type="evidence" value="ECO:0007669"/>
    <property type="project" value="TreeGrafter"/>
</dbReference>
<organism evidence="14 15">
    <name type="scientific">Blyttiomyces helicus</name>
    <dbReference type="NCBI Taxonomy" id="388810"/>
    <lineage>
        <taxon>Eukaryota</taxon>
        <taxon>Fungi</taxon>
        <taxon>Fungi incertae sedis</taxon>
        <taxon>Chytridiomycota</taxon>
        <taxon>Chytridiomycota incertae sedis</taxon>
        <taxon>Chytridiomycetes</taxon>
        <taxon>Chytridiomycetes incertae sedis</taxon>
        <taxon>Blyttiomyces</taxon>
    </lineage>
</organism>
<keyword evidence="8" id="KW-0255">Endonuclease</keyword>
<feature type="region of interest" description="Disordered" evidence="11">
    <location>
        <begin position="137"/>
        <end position="160"/>
    </location>
</feature>
<comment type="similarity">
    <text evidence="3">Belongs to the RNase Z family.</text>
</comment>
<evidence type="ECO:0000256" key="11">
    <source>
        <dbReference type="SAM" id="MobiDB-lite"/>
    </source>
</evidence>
<evidence type="ECO:0000256" key="4">
    <source>
        <dbReference type="ARBA" id="ARBA00012477"/>
    </source>
</evidence>
<dbReference type="InterPro" id="IPR027794">
    <property type="entry name" value="tRNase_Z_dom"/>
</dbReference>
<dbReference type="AlphaFoldDB" id="A0A4P9WRA5"/>
<dbReference type="PANTHER" id="PTHR12553:SF49">
    <property type="entry name" value="ZINC PHOSPHODIESTERASE ELAC PROTEIN 2"/>
    <property type="match status" value="1"/>
</dbReference>
<keyword evidence="9" id="KW-0378">Hydrolase</keyword>
<dbReference type="InterPro" id="IPR036866">
    <property type="entry name" value="RibonucZ/Hydroxyglut_hydro"/>
</dbReference>
<feature type="domain" description="tRNase Z endonuclease" evidence="13">
    <location>
        <begin position="6"/>
        <end position="65"/>
    </location>
</feature>
<dbReference type="EC" id="3.1.26.11" evidence="4"/>
<evidence type="ECO:0000256" key="9">
    <source>
        <dbReference type="ARBA" id="ARBA00022801"/>
    </source>
</evidence>
<name>A0A4P9WRA5_9FUNG</name>
<evidence type="ECO:0000256" key="2">
    <source>
        <dbReference type="ARBA" id="ARBA00001947"/>
    </source>
</evidence>
<keyword evidence="7" id="KW-0479">Metal-binding</keyword>
<evidence type="ECO:0000259" key="12">
    <source>
        <dbReference type="Pfam" id="PF12706"/>
    </source>
</evidence>
<dbReference type="GO" id="GO:1990180">
    <property type="term" value="P:mitochondrial tRNA 3'-end processing"/>
    <property type="evidence" value="ECO:0007669"/>
    <property type="project" value="TreeGrafter"/>
</dbReference>
<gene>
    <name evidence="14" type="ORF">BDK51DRAFT_15708</name>
</gene>
<dbReference type="Pfam" id="PF12706">
    <property type="entry name" value="Lactamase_B_2"/>
    <property type="match status" value="1"/>
</dbReference>
<dbReference type="OrthoDB" id="527344at2759"/>
<protein>
    <recommendedName>
        <fullName evidence="4">ribonuclease Z</fullName>
        <ecNumber evidence="4">3.1.26.11</ecNumber>
    </recommendedName>
</protein>
<evidence type="ECO:0000256" key="1">
    <source>
        <dbReference type="ARBA" id="ARBA00000402"/>
    </source>
</evidence>
<comment type="cofactor">
    <cofactor evidence="2">
        <name>Zn(2+)</name>
        <dbReference type="ChEBI" id="CHEBI:29105"/>
    </cofactor>
</comment>
<reference evidence="15" key="1">
    <citation type="journal article" date="2018" name="Nat. Microbiol.">
        <title>Leveraging single-cell genomics to expand the fungal tree of life.</title>
        <authorList>
            <person name="Ahrendt S.R."/>
            <person name="Quandt C.A."/>
            <person name="Ciobanu D."/>
            <person name="Clum A."/>
            <person name="Salamov A."/>
            <person name="Andreopoulos B."/>
            <person name="Cheng J.F."/>
            <person name="Woyke T."/>
            <person name="Pelin A."/>
            <person name="Henrissat B."/>
            <person name="Reynolds N.K."/>
            <person name="Benny G.L."/>
            <person name="Smith M.E."/>
            <person name="James T.Y."/>
            <person name="Grigoriev I.V."/>
        </authorList>
    </citation>
    <scope>NUCLEOTIDE SEQUENCE [LARGE SCALE GENOMIC DNA]</scope>
</reference>
<dbReference type="PANTHER" id="PTHR12553">
    <property type="entry name" value="ZINC PHOSPHODIESTERASE ELAC PROTEIN 2"/>
    <property type="match status" value="1"/>
</dbReference>
<evidence type="ECO:0000256" key="10">
    <source>
        <dbReference type="ARBA" id="ARBA00022833"/>
    </source>
</evidence>
<dbReference type="InterPro" id="IPR047151">
    <property type="entry name" value="RNZ2-like"/>
</dbReference>
<dbReference type="InterPro" id="IPR001279">
    <property type="entry name" value="Metallo-B-lactamas"/>
</dbReference>
<feature type="compositionally biased region" description="Polar residues" evidence="11">
    <location>
        <begin position="142"/>
        <end position="151"/>
    </location>
</feature>
<dbReference type="CDD" id="cd07718">
    <property type="entry name" value="RNaseZ_ELAC1_ELAC2-C-term-like_MBL-fold"/>
    <property type="match status" value="1"/>
</dbReference>
<evidence type="ECO:0000259" key="13">
    <source>
        <dbReference type="Pfam" id="PF13691"/>
    </source>
</evidence>
<keyword evidence="15" id="KW-1185">Reference proteome</keyword>
<evidence type="ECO:0000256" key="6">
    <source>
        <dbReference type="ARBA" id="ARBA00022722"/>
    </source>
</evidence>
<dbReference type="Gene3D" id="3.60.15.10">
    <property type="entry name" value="Ribonuclease Z/Hydroxyacylglutathione hydrolase-like"/>
    <property type="match status" value="2"/>
</dbReference>
<proteinExistence type="inferred from homology"/>
<dbReference type="EMBL" id="KZ994251">
    <property type="protein sequence ID" value="RKO93416.1"/>
    <property type="molecule type" value="Genomic_DNA"/>
</dbReference>
<accession>A0A4P9WRA5</accession>
<dbReference type="Proteomes" id="UP000269721">
    <property type="component" value="Unassembled WGS sequence"/>
</dbReference>
<evidence type="ECO:0000256" key="8">
    <source>
        <dbReference type="ARBA" id="ARBA00022759"/>
    </source>
</evidence>
<evidence type="ECO:0000256" key="7">
    <source>
        <dbReference type="ARBA" id="ARBA00022723"/>
    </source>
</evidence>
<keyword evidence="6" id="KW-0540">Nuclease</keyword>
<evidence type="ECO:0000256" key="5">
    <source>
        <dbReference type="ARBA" id="ARBA00022694"/>
    </source>
</evidence>
<evidence type="ECO:0000313" key="15">
    <source>
        <dbReference type="Proteomes" id="UP000269721"/>
    </source>
</evidence>